<feature type="region of interest" description="Disordered" evidence="1">
    <location>
        <begin position="352"/>
        <end position="390"/>
    </location>
</feature>
<dbReference type="Proteomes" id="UP000887023">
    <property type="component" value="Chromosome"/>
</dbReference>
<keyword evidence="5" id="KW-1185">Reference proteome</keyword>
<dbReference type="InterPro" id="IPR005693">
    <property type="entry name" value="Mce"/>
</dbReference>
<organism evidence="4 5">
    <name type="scientific">Skermania pinensis</name>
    <dbReference type="NCBI Taxonomy" id="39122"/>
    <lineage>
        <taxon>Bacteria</taxon>
        <taxon>Bacillati</taxon>
        <taxon>Actinomycetota</taxon>
        <taxon>Actinomycetes</taxon>
        <taxon>Mycobacteriales</taxon>
        <taxon>Gordoniaceae</taxon>
        <taxon>Skermania</taxon>
    </lineage>
</organism>
<dbReference type="PANTHER" id="PTHR33371:SF16">
    <property type="entry name" value="MCE-FAMILY PROTEIN MCE3F"/>
    <property type="match status" value="1"/>
</dbReference>
<dbReference type="InterPro" id="IPR052336">
    <property type="entry name" value="MlaD_Phospholipid_Transporter"/>
</dbReference>
<dbReference type="PANTHER" id="PTHR33371">
    <property type="entry name" value="INTERMEMBRANE PHOSPHOLIPID TRANSPORT SYSTEM BINDING PROTEIN MLAD-RELATED"/>
    <property type="match status" value="1"/>
</dbReference>
<dbReference type="InterPro" id="IPR024516">
    <property type="entry name" value="Mce_C"/>
</dbReference>
<dbReference type="InterPro" id="IPR003399">
    <property type="entry name" value="Mce/MlaD"/>
</dbReference>
<dbReference type="RefSeq" id="WP_066469334.1">
    <property type="nucleotide sequence ID" value="NZ_CBCRUZ010000005.1"/>
</dbReference>
<sequence length="390" mass="41882">MKWIRRHKVLVSNLGLVALLLVGLSFLVFDTARVNPFKRTYAVTVDMDRSGGLQPRSDVTYRGYRVGQVKSISLTEKGVRAEVEIDGSAHIPASGTVAVHALSAAGEQYIDFRPDTDQAPFLEDGAVISRDRVSLPVPIPEVLANSSQLIASINPDRYEVILNEMDKALGGGPDQLRRLINGLSLITTGMDAYLPQTVSLLTNLRLIAGETTRIQPDLGTLTRSSQLIFDQAVAADGELRKAFDTAPGQLSTLGGTVSTNMDPLTRLANDFVRVSKAAQLRAPALSLLFPSLQKGLTAVGVPAHDGEFHTVADVFSRPTCYYNTAPVSPTAIGDGRVPLWNYCVTDNPRIQVRGSANAPRPDVPNNGASMPPGADPGQLSDPDPARNQPR</sequence>
<evidence type="ECO:0000259" key="3">
    <source>
        <dbReference type="Pfam" id="PF11887"/>
    </source>
</evidence>
<evidence type="ECO:0000313" key="4">
    <source>
        <dbReference type="EMBL" id="QXQ13728.1"/>
    </source>
</evidence>
<protein>
    <submittedName>
        <fullName evidence="4">MCE family protein</fullName>
    </submittedName>
</protein>
<dbReference type="EMBL" id="CP079105">
    <property type="protein sequence ID" value="QXQ13728.1"/>
    <property type="molecule type" value="Genomic_DNA"/>
</dbReference>
<dbReference type="Pfam" id="PF11887">
    <property type="entry name" value="Mce4_CUP1"/>
    <property type="match status" value="1"/>
</dbReference>
<dbReference type="NCBIfam" id="TIGR00996">
    <property type="entry name" value="Mtu_fam_mce"/>
    <property type="match status" value="1"/>
</dbReference>
<evidence type="ECO:0000256" key="1">
    <source>
        <dbReference type="SAM" id="MobiDB-lite"/>
    </source>
</evidence>
<reference evidence="4" key="1">
    <citation type="submission" date="2021-07" db="EMBL/GenBank/DDBJ databases">
        <title>Candidatus Kaistella beijingensis sp. nov. isolated from a municipal wastewater treatment plant is involved in sludge foaming.</title>
        <authorList>
            <person name="Song Y."/>
            <person name="Liu S.-J."/>
        </authorList>
    </citation>
    <scope>NUCLEOTIDE SEQUENCE</scope>
    <source>
        <strain evidence="4">DSM 43998</strain>
    </source>
</reference>
<name>A0ABX8S7A0_9ACTN</name>
<evidence type="ECO:0000259" key="2">
    <source>
        <dbReference type="Pfam" id="PF02470"/>
    </source>
</evidence>
<feature type="domain" description="Mammalian cell entry C-terminal" evidence="3">
    <location>
        <begin position="122"/>
        <end position="296"/>
    </location>
</feature>
<proteinExistence type="predicted"/>
<gene>
    <name evidence="4" type="ORF">KV203_18360</name>
</gene>
<dbReference type="Pfam" id="PF02470">
    <property type="entry name" value="MlaD"/>
    <property type="match status" value="1"/>
</dbReference>
<accession>A0ABX8S7A0</accession>
<evidence type="ECO:0000313" key="5">
    <source>
        <dbReference type="Proteomes" id="UP000887023"/>
    </source>
</evidence>
<feature type="domain" description="Mce/MlaD" evidence="2">
    <location>
        <begin position="39"/>
        <end position="114"/>
    </location>
</feature>